<reference evidence="7" key="2">
    <citation type="submission" date="2023-01" db="EMBL/GenBank/DDBJ databases">
        <title>Gilvimarinus xylanilyticus HB14 isolated from Caulerpa lentillifera aquaculture base in Hainan, China.</title>
        <authorList>
            <person name="Zhang Y.-J."/>
        </authorList>
    </citation>
    <scope>NUCLEOTIDE SEQUENCE</scope>
    <source>
        <strain evidence="7">HB14</strain>
    </source>
</reference>
<reference evidence="7" key="1">
    <citation type="submission" date="2022-05" db="EMBL/GenBank/DDBJ databases">
        <authorList>
            <person name="Sun H.-N."/>
        </authorList>
    </citation>
    <scope>NUCLEOTIDE SEQUENCE</scope>
    <source>
        <strain evidence="7">HB14</strain>
    </source>
</reference>
<protein>
    <submittedName>
        <fullName evidence="7">DUF4870 domain-containing protein</fullName>
    </submittedName>
</protein>
<name>A0A9X2HYW5_9GAMM</name>
<evidence type="ECO:0000256" key="2">
    <source>
        <dbReference type="ARBA" id="ARBA00022692"/>
    </source>
</evidence>
<organism evidence="7 8">
    <name type="scientific">Gilvimarinus xylanilyticus</name>
    <dbReference type="NCBI Taxonomy" id="2944139"/>
    <lineage>
        <taxon>Bacteria</taxon>
        <taxon>Pseudomonadati</taxon>
        <taxon>Pseudomonadota</taxon>
        <taxon>Gammaproteobacteria</taxon>
        <taxon>Cellvibrionales</taxon>
        <taxon>Cellvibrionaceae</taxon>
        <taxon>Gilvimarinus</taxon>
    </lineage>
</organism>
<feature type="transmembrane region" description="Helical" evidence="5">
    <location>
        <begin position="98"/>
        <end position="129"/>
    </location>
</feature>
<evidence type="ECO:0000313" key="8">
    <source>
        <dbReference type="Proteomes" id="UP001139319"/>
    </source>
</evidence>
<keyword evidence="2 5" id="KW-0812">Transmembrane</keyword>
<dbReference type="AlphaFoldDB" id="A0A9X2HYW5"/>
<sequence>MDLDKIEKLNELKEKGMISDEEYQRAKAKALGSASASDVVGDVDNRSYSMLMHLAQLCGFVIPMCGLVVPLIMWVVKKDDAYINEQGKVVFNWVISSFIYFVICIVLAIFIIGIFLVIALGIVSIVFIIMGAIRAKDGTIQNYPMSIPFFTVDPGAVEKAEALEKKD</sequence>
<dbReference type="Proteomes" id="UP001139319">
    <property type="component" value="Unassembled WGS sequence"/>
</dbReference>
<comment type="caution">
    <text evidence="7">The sequence shown here is derived from an EMBL/GenBank/DDBJ whole genome shotgun (WGS) entry which is preliminary data.</text>
</comment>
<dbReference type="InterPro" id="IPR019109">
    <property type="entry name" value="MamF_MmsF"/>
</dbReference>
<evidence type="ECO:0000256" key="5">
    <source>
        <dbReference type="SAM" id="Phobius"/>
    </source>
</evidence>
<keyword evidence="3 5" id="KW-1133">Transmembrane helix</keyword>
<gene>
    <name evidence="7" type="ORF">M6D89_14905</name>
</gene>
<evidence type="ECO:0000256" key="1">
    <source>
        <dbReference type="ARBA" id="ARBA00004141"/>
    </source>
</evidence>
<keyword evidence="8" id="KW-1185">Reference proteome</keyword>
<comment type="subcellular location">
    <subcellularLocation>
        <location evidence="1">Membrane</location>
        <topology evidence="1">Multi-pass membrane protein</topology>
    </subcellularLocation>
</comment>
<evidence type="ECO:0000313" key="7">
    <source>
        <dbReference type="EMBL" id="MCP8900595.1"/>
    </source>
</evidence>
<feature type="transmembrane region" description="Helical" evidence="5">
    <location>
        <begin position="54"/>
        <end position="76"/>
    </location>
</feature>
<dbReference type="RefSeq" id="WP_253968890.1">
    <property type="nucleotide sequence ID" value="NZ_JAMFTH010000006.1"/>
</dbReference>
<keyword evidence="4 5" id="KW-0472">Membrane</keyword>
<dbReference type="Pfam" id="PF09685">
    <property type="entry name" value="MamF_MmsF"/>
    <property type="match status" value="1"/>
</dbReference>
<proteinExistence type="predicted"/>
<evidence type="ECO:0000259" key="6">
    <source>
        <dbReference type="Pfam" id="PF09851"/>
    </source>
</evidence>
<dbReference type="InterPro" id="IPR018649">
    <property type="entry name" value="SHOCT"/>
</dbReference>
<evidence type="ECO:0000256" key="3">
    <source>
        <dbReference type="ARBA" id="ARBA00022989"/>
    </source>
</evidence>
<dbReference type="EMBL" id="JAMFTH010000006">
    <property type="protein sequence ID" value="MCP8900595.1"/>
    <property type="molecule type" value="Genomic_DNA"/>
</dbReference>
<feature type="domain" description="SHOCT" evidence="6">
    <location>
        <begin position="4"/>
        <end position="31"/>
    </location>
</feature>
<evidence type="ECO:0000256" key="4">
    <source>
        <dbReference type="ARBA" id="ARBA00023136"/>
    </source>
</evidence>
<dbReference type="Pfam" id="PF09851">
    <property type="entry name" value="SHOCT"/>
    <property type="match status" value="1"/>
</dbReference>
<accession>A0A9X2HYW5</accession>